<reference evidence="3 4" key="1">
    <citation type="submission" date="2021-03" db="EMBL/GenBank/DDBJ databases">
        <title>Whole genome sequence of Agrobacterium sp. strain Rnr.</title>
        <authorList>
            <person name="Mafakheri H."/>
            <person name="Taghavi S.M."/>
            <person name="Nemanja K."/>
            <person name="Osdaghi E."/>
        </authorList>
    </citation>
    <scope>NUCLEOTIDE SEQUENCE [LARGE SCALE GENOMIC DNA]</scope>
    <source>
        <strain evidence="3 4">Rnr</strain>
    </source>
</reference>
<dbReference type="PANTHER" id="PTHR35372:SF2">
    <property type="entry name" value="SF3 HELICASE DOMAIN-CONTAINING PROTEIN"/>
    <property type="match status" value="1"/>
</dbReference>
<dbReference type="SMART" id="SM00943">
    <property type="entry name" value="Prim-Pol"/>
    <property type="match status" value="1"/>
</dbReference>
<dbReference type="PANTHER" id="PTHR35372">
    <property type="entry name" value="ATP BINDING PROTEIN-RELATED"/>
    <property type="match status" value="1"/>
</dbReference>
<evidence type="ECO:0000313" key="3">
    <source>
        <dbReference type="EMBL" id="MBO0129155.1"/>
    </source>
</evidence>
<dbReference type="Pfam" id="PF13481">
    <property type="entry name" value="AAA_25"/>
    <property type="match status" value="1"/>
</dbReference>
<feature type="domain" description="DNA primase/polymerase bifunctional N-terminal" evidence="2">
    <location>
        <begin position="8"/>
        <end position="181"/>
    </location>
</feature>
<dbReference type="InterPro" id="IPR027417">
    <property type="entry name" value="P-loop_NTPase"/>
</dbReference>
<gene>
    <name evidence="3" type="ORF">JZX89_00145</name>
</gene>
<name>A0ABS3EB17_9HYPH</name>
<dbReference type="Pfam" id="PF09250">
    <property type="entry name" value="Prim-Pol"/>
    <property type="match status" value="1"/>
</dbReference>
<keyword evidence="1" id="KW-0378">Hydrolase</keyword>
<dbReference type="RefSeq" id="WP_207132731.1">
    <property type="nucleotide sequence ID" value="NZ_JAFLNA010000001.1"/>
</dbReference>
<protein>
    <submittedName>
        <fullName evidence="3">Bifunctional DNA primase/polymerase</fullName>
    </submittedName>
</protein>
<accession>A0ABS3EB17</accession>
<keyword evidence="4" id="KW-1185">Reference proteome</keyword>
<evidence type="ECO:0000259" key="2">
    <source>
        <dbReference type="SMART" id="SM00943"/>
    </source>
</evidence>
<dbReference type="Gene3D" id="3.40.50.300">
    <property type="entry name" value="P-loop containing nucleotide triphosphate hydrolases"/>
    <property type="match status" value="1"/>
</dbReference>
<dbReference type="Proteomes" id="UP000664699">
    <property type="component" value="Unassembled WGS sequence"/>
</dbReference>
<comment type="caution">
    <text evidence="3">The sequence shown here is derived from an EMBL/GenBank/DDBJ whole genome shotgun (WGS) entry which is preliminary data.</text>
</comment>
<dbReference type="CDD" id="cd04859">
    <property type="entry name" value="Prim_Pol"/>
    <property type="match status" value="1"/>
</dbReference>
<proteinExistence type="predicted"/>
<dbReference type="SUPFAM" id="SSF56747">
    <property type="entry name" value="Prim-pol domain"/>
    <property type="match status" value="1"/>
</dbReference>
<dbReference type="EMBL" id="JAFLNA010000001">
    <property type="protein sequence ID" value="MBO0129155.1"/>
    <property type="molecule type" value="Genomic_DNA"/>
</dbReference>
<dbReference type="InterPro" id="IPR051620">
    <property type="entry name" value="ORF904-like_C"/>
</dbReference>
<organism evidence="3 4">
    <name type="scientific">Agrobacterium burrii</name>
    <dbReference type="NCBI Taxonomy" id="2815339"/>
    <lineage>
        <taxon>Bacteria</taxon>
        <taxon>Pseudomonadati</taxon>
        <taxon>Pseudomonadota</taxon>
        <taxon>Alphaproteobacteria</taxon>
        <taxon>Hyphomicrobiales</taxon>
        <taxon>Rhizobiaceae</taxon>
        <taxon>Rhizobium/Agrobacterium group</taxon>
        <taxon>Agrobacterium</taxon>
        <taxon>Agrobacterium tumefaciens complex</taxon>
    </lineage>
</organism>
<sequence>MQTPLELAQHYAAQGWPVFPCRSHAEEQVDQATGELITLGEKTPLTPNGFKGATRFPRIIERWWSDWPDAAVGLPTGEKTGFFALDIDNKPGGANGFDWLSEMEAEHGPLPDTARVTSPNGGLHIYFKYVVGTRNRGALGAGVDIRSEGGYVLAAGSRMANGRSYKWETDTREIADAPAWLLDLLLPKSAPSHTQYSLSAATNNAYVDAAVDRELADLSGAPMGTRNNALNDAAFSIGTIVGAGALSEAEARALLQDVARGWGRDWSRCCKTIENGLRAGIQNPRHIPEPDFPAHDNTRLVDITRMIQRGLEKGRLREQAAATNNDLTAREDVPRDDADIPAQEVVSPAGDIEPVNDNVPQSPITATAFKWIDPKTLPRREFAYGSHFIRKYVSVTVSPGGLGKTSASIAEGLAMVSGRALLGIKPPKRLRTWIFNAEDPRDEMERRIMAACIHYKLKPADLEGHLFLDSGREQELCVAIEDKKVGVRIQQPIVEAVVEQIERYGIDVMIVDPFVSTHGVNENDNGAIDKVAKLWAQIADYTNCSIDIVHHLRKVADREATVEDARGAVSLIGAARSVRVLNRMSEEQAGEAGIDKADRFGYFYTTYGKSNLTPLSHKAEWRHLVSTPLGNGTGLAQPQDFAPVVTEWHWPSAEDVAGDLTDDQRASILAAVSASDYKKSPKAKNWVGSAVAYAVGLDLDDNVQRKRAASLVSALMREGALVEREERDPVRRELAVFVRAG</sequence>
<evidence type="ECO:0000256" key="1">
    <source>
        <dbReference type="ARBA" id="ARBA00022801"/>
    </source>
</evidence>
<dbReference type="InterPro" id="IPR015330">
    <property type="entry name" value="DNA_primase/pol_bifunc_N"/>
</dbReference>
<evidence type="ECO:0000313" key="4">
    <source>
        <dbReference type="Proteomes" id="UP000664699"/>
    </source>
</evidence>